<dbReference type="InterPro" id="IPR027417">
    <property type="entry name" value="P-loop_NTPase"/>
</dbReference>
<name>A0A0R2MU79_9LACO</name>
<accession>A0A0R2MU79</accession>
<sequence length="633" mass="72394">MEVNETTLEKISNYLHNVIQNWEAMADNKGLNPIDRKERRQRVLEQTDKASILIDKLINRQEGRNLSPSFRSLLEQYFEQLPILEPNVDPGYYESLLPGLVLGAQNLSVLESISEEKKNIVIVGRNGSGKSTFVNQLTNSGLSNLVVLPAQKVLFFESNLYRRNDVNVKSYLEENQKSVNLDFKQDGIQVDKLVKPFTLLLTALIKDLARQSTEERQKDVKDRQPSKWDKVVEIWTKIIPDIKFIEDPDDRKPIPVKNYKEYSINELSDGEKSILFYIGNVIMAKEESYIVIDEPETFLNPDSYNRLWDELIKARPDCQFIFASHTIDFIAARRNISLFWCKSFLPPTTIELVRVDSNDSLPESLITELVGSTRDILFCEGKKNSRDYQVYSNVFSDFTVLPVDSHDNVVTYTKAINQSAVFNDTRAFGIVDGDALTEAEREKLNSIAVFVLPYNEIEMLLLSQYVVRNVLESKTDKNEIDNKLKVVKEAVLRKISDEKESIIYDLTKKTVDNKLRQSFIHSKNAKNLTSLTAEVDEIPGAIKTSEIIKRVTEDVTSALTTDSYEKALKISTLKQILFSEIADVKIMKGYAQFAIDRIAISATLQKNLREEILDFNHVPSLKETAAESNRFFQ</sequence>
<dbReference type="Pfam" id="PF14491">
    <property type="entry name" value="DUF4435"/>
    <property type="match status" value="1"/>
</dbReference>
<dbReference type="GO" id="GO:0016887">
    <property type="term" value="F:ATP hydrolysis activity"/>
    <property type="evidence" value="ECO:0007669"/>
    <property type="project" value="InterPro"/>
</dbReference>
<dbReference type="Pfam" id="PF13304">
    <property type="entry name" value="AAA_21"/>
    <property type="match status" value="1"/>
</dbReference>
<dbReference type="Gene3D" id="3.40.50.300">
    <property type="entry name" value="P-loop containing nucleotide triphosphate hydrolases"/>
    <property type="match status" value="1"/>
</dbReference>
<dbReference type="InterPro" id="IPR051396">
    <property type="entry name" value="Bact_Antivir_Def_Nuclease"/>
</dbReference>
<reference evidence="3 4" key="1">
    <citation type="journal article" date="2015" name="Genome Announc.">
        <title>Expanding the biotechnology potential of lactobacilli through comparative genomics of 213 strains and associated genera.</title>
        <authorList>
            <person name="Sun Z."/>
            <person name="Harris H.M."/>
            <person name="McCann A."/>
            <person name="Guo C."/>
            <person name="Argimon S."/>
            <person name="Zhang W."/>
            <person name="Yang X."/>
            <person name="Jeffery I.B."/>
            <person name="Cooney J.C."/>
            <person name="Kagawa T.F."/>
            <person name="Liu W."/>
            <person name="Song Y."/>
            <person name="Salvetti E."/>
            <person name="Wrobel A."/>
            <person name="Rasinkangas P."/>
            <person name="Parkhill J."/>
            <person name="Rea M.C."/>
            <person name="O'Sullivan O."/>
            <person name="Ritari J."/>
            <person name="Douillard F.P."/>
            <person name="Paul Ross R."/>
            <person name="Yang R."/>
            <person name="Briner A.E."/>
            <person name="Felis G.E."/>
            <person name="de Vos W.M."/>
            <person name="Barrangou R."/>
            <person name="Klaenhammer T.R."/>
            <person name="Caufield P.W."/>
            <person name="Cui Y."/>
            <person name="Zhang H."/>
            <person name="O'Toole P.W."/>
        </authorList>
    </citation>
    <scope>NUCLEOTIDE SEQUENCE [LARGE SCALE GENOMIC DNA]</scope>
    <source>
        <strain evidence="3 4">DSM 24301</strain>
    </source>
</reference>
<comment type="caution">
    <text evidence="3">The sequence shown here is derived from an EMBL/GenBank/DDBJ whole genome shotgun (WGS) entry which is preliminary data.</text>
</comment>
<dbReference type="EMBL" id="JQCE01000027">
    <property type="protein sequence ID" value="KRO16985.1"/>
    <property type="molecule type" value="Genomic_DNA"/>
</dbReference>
<dbReference type="STRING" id="1293598.IV56_GL000673"/>
<evidence type="ECO:0000259" key="1">
    <source>
        <dbReference type="Pfam" id="PF13304"/>
    </source>
</evidence>
<organism evidence="3 4">
    <name type="scientific">Lacticaseibacillus saniviri JCM 17471 = DSM 24301</name>
    <dbReference type="NCBI Taxonomy" id="1293598"/>
    <lineage>
        <taxon>Bacteria</taxon>
        <taxon>Bacillati</taxon>
        <taxon>Bacillota</taxon>
        <taxon>Bacilli</taxon>
        <taxon>Lactobacillales</taxon>
        <taxon>Lactobacillaceae</taxon>
        <taxon>Lacticaseibacillus</taxon>
    </lineage>
</organism>
<protein>
    <recommendedName>
        <fullName evidence="5">ATPase AAA-type core domain-containing protein</fullName>
    </recommendedName>
</protein>
<dbReference type="Proteomes" id="UP000050969">
    <property type="component" value="Unassembled WGS sequence"/>
</dbReference>
<gene>
    <name evidence="3" type="ORF">IV56_GL000673</name>
</gene>
<evidence type="ECO:0000313" key="3">
    <source>
        <dbReference type="EMBL" id="KRO16985.1"/>
    </source>
</evidence>
<dbReference type="SUPFAM" id="SSF52540">
    <property type="entry name" value="P-loop containing nucleoside triphosphate hydrolases"/>
    <property type="match status" value="1"/>
</dbReference>
<dbReference type="InterPro" id="IPR029492">
    <property type="entry name" value="DUF4435"/>
</dbReference>
<dbReference type="GO" id="GO:0005524">
    <property type="term" value="F:ATP binding"/>
    <property type="evidence" value="ECO:0007669"/>
    <property type="project" value="InterPro"/>
</dbReference>
<dbReference type="AlphaFoldDB" id="A0A0R2MU79"/>
<evidence type="ECO:0000313" key="4">
    <source>
        <dbReference type="Proteomes" id="UP000050969"/>
    </source>
</evidence>
<evidence type="ECO:0008006" key="5">
    <source>
        <dbReference type="Google" id="ProtNLM"/>
    </source>
</evidence>
<dbReference type="RefSeq" id="WP_056992824.1">
    <property type="nucleotide sequence ID" value="NZ_JQCE01000027.1"/>
</dbReference>
<dbReference type="PANTHER" id="PTHR43581">
    <property type="entry name" value="ATP/GTP PHOSPHATASE"/>
    <property type="match status" value="1"/>
</dbReference>
<feature type="domain" description="DUF4435" evidence="2">
    <location>
        <begin position="376"/>
        <end position="553"/>
    </location>
</feature>
<dbReference type="InterPro" id="IPR003959">
    <property type="entry name" value="ATPase_AAA_core"/>
</dbReference>
<evidence type="ECO:0000259" key="2">
    <source>
        <dbReference type="Pfam" id="PF14491"/>
    </source>
</evidence>
<proteinExistence type="predicted"/>
<feature type="domain" description="ATPase AAA-type core" evidence="1">
    <location>
        <begin position="257"/>
        <end position="325"/>
    </location>
</feature>
<keyword evidence="4" id="KW-1185">Reference proteome</keyword>
<dbReference type="PATRIC" id="fig|1293598.4.peg.716"/>
<dbReference type="PANTHER" id="PTHR43581:SF4">
    <property type="entry name" value="ATP_GTP PHOSPHATASE"/>
    <property type="match status" value="1"/>
</dbReference>